<dbReference type="InterPro" id="IPR032466">
    <property type="entry name" value="Metal_Hydrolase"/>
</dbReference>
<dbReference type="Proteomes" id="UP000256514">
    <property type="component" value="Unassembled WGS sequence"/>
</dbReference>
<proteinExistence type="predicted"/>
<evidence type="ECO:0000313" key="2">
    <source>
        <dbReference type="EMBL" id="RDU67327.1"/>
    </source>
</evidence>
<feature type="domain" description="Amidohydrolase-related" evidence="1">
    <location>
        <begin position="280"/>
        <end position="385"/>
    </location>
</feature>
<dbReference type="OrthoDB" id="9803027at2"/>
<organism evidence="2 3">
    <name type="scientific">Helicobacter equorum</name>
    <dbReference type="NCBI Taxonomy" id="361872"/>
    <lineage>
        <taxon>Bacteria</taxon>
        <taxon>Pseudomonadati</taxon>
        <taxon>Campylobacterota</taxon>
        <taxon>Epsilonproteobacteria</taxon>
        <taxon>Campylobacterales</taxon>
        <taxon>Helicobacteraceae</taxon>
        <taxon>Helicobacter</taxon>
    </lineage>
</organism>
<reference evidence="2 3" key="1">
    <citation type="submission" date="2018-04" db="EMBL/GenBank/DDBJ databases">
        <title>Novel Campyloabacter and Helicobacter Species and Strains.</title>
        <authorList>
            <person name="Mannion A.J."/>
            <person name="Shen Z."/>
            <person name="Fox J.G."/>
        </authorList>
    </citation>
    <scope>NUCLEOTIDE SEQUENCE [LARGE SCALE GENOMIC DNA]</scope>
    <source>
        <strain evidence="2 3">MIT 12-6600</strain>
    </source>
</reference>
<dbReference type="EMBL" id="NXLT01000003">
    <property type="protein sequence ID" value="RDU67327.1"/>
    <property type="molecule type" value="Genomic_DNA"/>
</dbReference>
<dbReference type="RefSeq" id="WP_115571044.1">
    <property type="nucleotide sequence ID" value="NZ_NXLT01000003.1"/>
</dbReference>
<dbReference type="Gene3D" id="3.20.20.140">
    <property type="entry name" value="Metal-dependent hydrolases"/>
    <property type="match status" value="1"/>
</dbReference>
<comment type="caution">
    <text evidence="2">The sequence shown here is derived from an EMBL/GenBank/DDBJ whole genome shotgun (WGS) entry which is preliminary data.</text>
</comment>
<dbReference type="AlphaFoldDB" id="A0A3D8IPX4"/>
<protein>
    <submittedName>
        <fullName evidence="2">Dihydroorotase</fullName>
    </submittedName>
</protein>
<dbReference type="InterPro" id="IPR050138">
    <property type="entry name" value="DHOase/Allantoinase_Hydrolase"/>
</dbReference>
<keyword evidence="3" id="KW-1185">Reference proteome</keyword>
<dbReference type="GO" id="GO:0005737">
    <property type="term" value="C:cytoplasm"/>
    <property type="evidence" value="ECO:0007669"/>
    <property type="project" value="TreeGrafter"/>
</dbReference>
<evidence type="ECO:0000259" key="1">
    <source>
        <dbReference type="Pfam" id="PF01979"/>
    </source>
</evidence>
<accession>A0A3D8IPX4</accession>
<evidence type="ECO:0000313" key="3">
    <source>
        <dbReference type="Proteomes" id="UP000256514"/>
    </source>
</evidence>
<dbReference type="SUPFAM" id="SSF51556">
    <property type="entry name" value="Metallo-dependent hydrolases"/>
    <property type="match status" value="1"/>
</dbReference>
<sequence length="414" mass="46176">MMIFANAMGCDYTRYAPMCIKVEDGFITQITDNLRAMGDVELHEVIDVDSKLLMPSFIDCNVYPKGRVLSRKTLASLSQKALRGGYGTLLLLPDTTPVIDSEAIVELVKSVDTDLSVHILPSIKPVFWDKDMLKLTDIGKLYDNKARGIYFQSDIEGNLILRIAQYAKMLKTPLICFAQNTSLAQGVINQGAFATKLGLPTMHHKAQSIEVAKICEMLLAQDVDVLFSAIGSPRCLEIIHAYKQQGLRAYTEVSLHHLILNETICDDYNTAGKLNPPLLSESMRQELANLLCEGYIDVLTSLQCANFNSQKDQVFELASFGIDSVAYGFALAYDKIFKPYNLSLSMLSKLCSYNPAQILGLDSGSLEVGKRADFLIVDLHQHTHISDNFSPYYGMDLESKVVMMYRDSQLYEIS</sequence>
<dbReference type="PANTHER" id="PTHR43668">
    <property type="entry name" value="ALLANTOINASE"/>
    <property type="match status" value="1"/>
</dbReference>
<dbReference type="InterPro" id="IPR011059">
    <property type="entry name" value="Metal-dep_hydrolase_composite"/>
</dbReference>
<dbReference type="SUPFAM" id="SSF51338">
    <property type="entry name" value="Composite domain of metallo-dependent hydrolases"/>
    <property type="match status" value="1"/>
</dbReference>
<dbReference type="Pfam" id="PF01979">
    <property type="entry name" value="Amidohydro_1"/>
    <property type="match status" value="1"/>
</dbReference>
<dbReference type="PANTHER" id="PTHR43668:SF2">
    <property type="entry name" value="ALLANTOINASE"/>
    <property type="match status" value="1"/>
</dbReference>
<dbReference type="InterPro" id="IPR006680">
    <property type="entry name" value="Amidohydro-rel"/>
</dbReference>
<dbReference type="GO" id="GO:0004038">
    <property type="term" value="F:allantoinase activity"/>
    <property type="evidence" value="ECO:0007669"/>
    <property type="project" value="TreeGrafter"/>
</dbReference>
<name>A0A3D8IPX4_9HELI</name>
<dbReference type="GO" id="GO:0006145">
    <property type="term" value="P:purine nucleobase catabolic process"/>
    <property type="evidence" value="ECO:0007669"/>
    <property type="project" value="TreeGrafter"/>
</dbReference>
<gene>
    <name evidence="2" type="ORF">CQA54_04985</name>
</gene>
<dbReference type="Gene3D" id="2.30.40.10">
    <property type="entry name" value="Urease, subunit C, domain 1"/>
    <property type="match status" value="1"/>
</dbReference>